<organism evidence="1">
    <name type="scientific">Lepeophtheirus salmonis</name>
    <name type="common">Salmon louse</name>
    <name type="synonym">Caligus salmonis</name>
    <dbReference type="NCBI Taxonomy" id="72036"/>
    <lineage>
        <taxon>Eukaryota</taxon>
        <taxon>Metazoa</taxon>
        <taxon>Ecdysozoa</taxon>
        <taxon>Arthropoda</taxon>
        <taxon>Crustacea</taxon>
        <taxon>Multicrustacea</taxon>
        <taxon>Hexanauplia</taxon>
        <taxon>Copepoda</taxon>
        <taxon>Siphonostomatoida</taxon>
        <taxon>Caligidae</taxon>
        <taxon>Lepeophtheirus</taxon>
    </lineage>
</organism>
<proteinExistence type="predicted"/>
<dbReference type="AlphaFoldDB" id="A0A0K2U763"/>
<reference evidence="1" key="1">
    <citation type="submission" date="2014-05" db="EMBL/GenBank/DDBJ databases">
        <authorList>
            <person name="Chronopoulou M."/>
        </authorList>
    </citation>
    <scope>NUCLEOTIDE SEQUENCE</scope>
    <source>
        <tissue evidence="1">Whole organism</tissue>
    </source>
</reference>
<name>A0A0K2U763_LEPSM</name>
<accession>A0A0K2U763</accession>
<dbReference type="EMBL" id="HACA01016748">
    <property type="protein sequence ID" value="CDW34109.1"/>
    <property type="molecule type" value="Transcribed_RNA"/>
</dbReference>
<sequence>MSISSLSIEESISFDSFKKWLMEEDI</sequence>
<protein>
    <submittedName>
        <fullName evidence="1">Uncharacterized protein</fullName>
    </submittedName>
</protein>
<evidence type="ECO:0000313" key="1">
    <source>
        <dbReference type="EMBL" id="CDW34109.1"/>
    </source>
</evidence>